<keyword evidence="3" id="KW-0274">FAD</keyword>
<evidence type="ECO:0000256" key="3">
    <source>
        <dbReference type="ARBA" id="ARBA00022827"/>
    </source>
</evidence>
<dbReference type="AlphaFoldDB" id="A0AAV9J8S1"/>
<dbReference type="SUPFAM" id="SSF51905">
    <property type="entry name" value="FAD/NAD(P)-binding domain"/>
    <property type="match status" value="2"/>
</dbReference>
<dbReference type="Gene3D" id="3.50.50.100">
    <property type="match status" value="1"/>
</dbReference>
<evidence type="ECO:0000256" key="5">
    <source>
        <dbReference type="ARBA" id="ARBA00023027"/>
    </source>
</evidence>
<dbReference type="PANTHER" id="PTHR43706:SF17">
    <property type="entry name" value="NADH DEHYDROGENASE (EUROFUNG)"/>
    <property type="match status" value="1"/>
</dbReference>
<accession>A0AAV9J8S1</accession>
<name>A0AAV9J8S1_9PEZI</name>
<dbReference type="EMBL" id="JAVFHQ010000055">
    <property type="protein sequence ID" value="KAK4541253.1"/>
    <property type="molecule type" value="Genomic_DNA"/>
</dbReference>
<sequence length="420" mass="47008">MSKPTLAIIGSGWGAFPLTQQLNLTRYNVTVISPVRTLQYTPLLASAACGLFDLRLAEEPIRRQHRAGLNYYKATAESVDLDKRIITCKPSVEDLERVGGLFEVKYDKVVLAPGCDIQTFGTPGATEHALFLRTTTDARILQQRLLQMMDAASLPGIPEDKLKEILHIRIVGGGAIGIEATAELYDLWHQSMRHLYPHLDGKVQITVHDVAPQLLSTFDESLSQYAMNSLKEKKVEMKTSSHIERVEEDAIFTKEDGRLPYGLLLWATGNKASSLLDQLDVKKPEHGMPRILTDKYLRALRPDGSPIEDTFAIGDAADIEGHSLPTLAEVALQKGEYLVREINKADALPRSPFEYTQGASLAYLGRHDGVRDGKNEWTGESAWLAWRSGSLGWTRSWRRKVMISISWMFVWLNGRDIARK</sequence>
<evidence type="ECO:0000256" key="4">
    <source>
        <dbReference type="ARBA" id="ARBA00023002"/>
    </source>
</evidence>
<organism evidence="7 8">
    <name type="scientific">Oleoguttula mirabilis</name>
    <dbReference type="NCBI Taxonomy" id="1507867"/>
    <lineage>
        <taxon>Eukaryota</taxon>
        <taxon>Fungi</taxon>
        <taxon>Dikarya</taxon>
        <taxon>Ascomycota</taxon>
        <taxon>Pezizomycotina</taxon>
        <taxon>Dothideomycetes</taxon>
        <taxon>Dothideomycetidae</taxon>
        <taxon>Mycosphaerellales</taxon>
        <taxon>Teratosphaeriaceae</taxon>
        <taxon>Oleoguttula</taxon>
    </lineage>
</organism>
<dbReference type="GO" id="GO:0005739">
    <property type="term" value="C:mitochondrion"/>
    <property type="evidence" value="ECO:0007669"/>
    <property type="project" value="TreeGrafter"/>
</dbReference>
<keyword evidence="4" id="KW-0560">Oxidoreductase</keyword>
<dbReference type="PRINTS" id="PR00368">
    <property type="entry name" value="FADPNR"/>
</dbReference>
<keyword evidence="2" id="KW-0285">Flavoprotein</keyword>
<protein>
    <recommendedName>
        <fullName evidence="6">FAD/NAD(P)-binding domain-containing protein</fullName>
    </recommendedName>
</protein>
<dbReference type="Pfam" id="PF07992">
    <property type="entry name" value="Pyr_redox_2"/>
    <property type="match status" value="1"/>
</dbReference>
<dbReference type="InterPro" id="IPR036188">
    <property type="entry name" value="FAD/NAD-bd_sf"/>
</dbReference>
<dbReference type="PANTHER" id="PTHR43706">
    <property type="entry name" value="NADH DEHYDROGENASE"/>
    <property type="match status" value="1"/>
</dbReference>
<evidence type="ECO:0000313" key="7">
    <source>
        <dbReference type="EMBL" id="KAK4541253.1"/>
    </source>
</evidence>
<dbReference type="GO" id="GO:0003954">
    <property type="term" value="F:NADH dehydrogenase activity"/>
    <property type="evidence" value="ECO:0007669"/>
    <property type="project" value="InterPro"/>
</dbReference>
<dbReference type="InterPro" id="IPR045024">
    <property type="entry name" value="NDH-2"/>
</dbReference>
<keyword evidence="5" id="KW-0520">NAD</keyword>
<evidence type="ECO:0000259" key="6">
    <source>
        <dbReference type="Pfam" id="PF07992"/>
    </source>
</evidence>
<reference evidence="7 8" key="1">
    <citation type="submission" date="2021-11" db="EMBL/GenBank/DDBJ databases">
        <title>Black yeast isolated from Biological Soil Crust.</title>
        <authorList>
            <person name="Kurbessoian T."/>
        </authorList>
    </citation>
    <scope>NUCLEOTIDE SEQUENCE [LARGE SCALE GENOMIC DNA]</scope>
    <source>
        <strain evidence="7 8">CCFEE 5522</strain>
    </source>
</reference>
<dbReference type="Proteomes" id="UP001324427">
    <property type="component" value="Unassembled WGS sequence"/>
</dbReference>
<gene>
    <name evidence="7" type="ORF">LTR36_008169</name>
</gene>
<comment type="similarity">
    <text evidence="1">Belongs to the NADH dehydrogenase family.</text>
</comment>
<feature type="domain" description="FAD/NAD(P)-binding" evidence="6">
    <location>
        <begin position="6"/>
        <end position="335"/>
    </location>
</feature>
<dbReference type="InterPro" id="IPR023753">
    <property type="entry name" value="FAD/NAD-binding_dom"/>
</dbReference>
<proteinExistence type="inferred from homology"/>
<evidence type="ECO:0000313" key="8">
    <source>
        <dbReference type="Proteomes" id="UP001324427"/>
    </source>
</evidence>
<evidence type="ECO:0000256" key="2">
    <source>
        <dbReference type="ARBA" id="ARBA00022630"/>
    </source>
</evidence>
<evidence type="ECO:0000256" key="1">
    <source>
        <dbReference type="ARBA" id="ARBA00005272"/>
    </source>
</evidence>
<keyword evidence="8" id="KW-1185">Reference proteome</keyword>
<comment type="caution">
    <text evidence="7">The sequence shown here is derived from an EMBL/GenBank/DDBJ whole genome shotgun (WGS) entry which is preliminary data.</text>
</comment>